<gene>
    <name evidence="3" type="ORF">DFH08DRAFT_304130</name>
</gene>
<keyword evidence="2" id="KW-1133">Transmembrane helix</keyword>
<dbReference type="AlphaFoldDB" id="A0AAD7EL46"/>
<keyword evidence="2" id="KW-0472">Membrane</keyword>
<dbReference type="Proteomes" id="UP001218218">
    <property type="component" value="Unassembled WGS sequence"/>
</dbReference>
<evidence type="ECO:0000313" key="4">
    <source>
        <dbReference type="Proteomes" id="UP001218218"/>
    </source>
</evidence>
<sequence>MSRMPTLEYPITRSFPGLFAPIAIFGAIVGLAFLATLNAALAGYETVTAFDSDFNVTQTHWFDRFTPSLVRKSGTLCDPRLLALGETFNTNYTLFQYSIASIDVPNTGDSGLSYKGWTLDNCDITSLYVNADDRTVNMDLTAIVSCRADGTQVLQGNNYEITARADWSESTLSGKYNSLLGAQKAVKKSQAGTFNATVDARGAALNAVSSLAAVDFATRVLLLDAFTNGSFPSIISFQADFPWCPASLGRDAPCALQVPPLNISSMFLYKSSRDLQQYFASEPASDLNKPLVTNDTLGIISNIVQSAYAAVRLDLGNPSPNNFLLNTAMISEAITATFPQTFPGLANESLLYSVLVNDGYEARVEGPSEITNLAGLLPLTLPGPAVLQGLYLCHFQRAKSLGSAFIAVLVGTLSMFSSGWAIFLAFAATVVKKRVPSKNACGEHATATNSYDEPMEKHDGTK</sequence>
<dbReference type="EMBL" id="JARIHO010000033">
    <property type="protein sequence ID" value="KAJ7334316.1"/>
    <property type="molecule type" value="Genomic_DNA"/>
</dbReference>
<evidence type="ECO:0000256" key="1">
    <source>
        <dbReference type="SAM" id="MobiDB-lite"/>
    </source>
</evidence>
<proteinExistence type="predicted"/>
<keyword evidence="2" id="KW-0812">Transmembrane</keyword>
<reference evidence="3" key="1">
    <citation type="submission" date="2023-03" db="EMBL/GenBank/DDBJ databases">
        <title>Massive genome expansion in bonnet fungi (Mycena s.s.) driven by repeated elements and novel gene families across ecological guilds.</title>
        <authorList>
            <consortium name="Lawrence Berkeley National Laboratory"/>
            <person name="Harder C.B."/>
            <person name="Miyauchi S."/>
            <person name="Viragh M."/>
            <person name="Kuo A."/>
            <person name="Thoen E."/>
            <person name="Andreopoulos B."/>
            <person name="Lu D."/>
            <person name="Skrede I."/>
            <person name="Drula E."/>
            <person name="Henrissat B."/>
            <person name="Morin E."/>
            <person name="Kohler A."/>
            <person name="Barry K."/>
            <person name="LaButti K."/>
            <person name="Morin E."/>
            <person name="Salamov A."/>
            <person name="Lipzen A."/>
            <person name="Mereny Z."/>
            <person name="Hegedus B."/>
            <person name="Baldrian P."/>
            <person name="Stursova M."/>
            <person name="Weitz H."/>
            <person name="Taylor A."/>
            <person name="Grigoriev I.V."/>
            <person name="Nagy L.G."/>
            <person name="Martin F."/>
            <person name="Kauserud H."/>
        </authorList>
    </citation>
    <scope>NUCLEOTIDE SEQUENCE</scope>
    <source>
        <strain evidence="3">CBHHK002</strain>
    </source>
</reference>
<accession>A0AAD7EL46</accession>
<evidence type="ECO:0000256" key="2">
    <source>
        <dbReference type="SAM" id="Phobius"/>
    </source>
</evidence>
<feature type="region of interest" description="Disordered" evidence="1">
    <location>
        <begin position="442"/>
        <end position="462"/>
    </location>
</feature>
<keyword evidence="4" id="KW-1185">Reference proteome</keyword>
<protein>
    <recommendedName>
        <fullName evidence="5">Transmembrane protein</fullName>
    </recommendedName>
</protein>
<evidence type="ECO:0000313" key="3">
    <source>
        <dbReference type="EMBL" id="KAJ7334316.1"/>
    </source>
</evidence>
<evidence type="ECO:0008006" key="5">
    <source>
        <dbReference type="Google" id="ProtNLM"/>
    </source>
</evidence>
<comment type="caution">
    <text evidence="3">The sequence shown here is derived from an EMBL/GenBank/DDBJ whole genome shotgun (WGS) entry which is preliminary data.</text>
</comment>
<organism evidence="3 4">
    <name type="scientific">Mycena albidolilacea</name>
    <dbReference type="NCBI Taxonomy" id="1033008"/>
    <lineage>
        <taxon>Eukaryota</taxon>
        <taxon>Fungi</taxon>
        <taxon>Dikarya</taxon>
        <taxon>Basidiomycota</taxon>
        <taxon>Agaricomycotina</taxon>
        <taxon>Agaricomycetes</taxon>
        <taxon>Agaricomycetidae</taxon>
        <taxon>Agaricales</taxon>
        <taxon>Marasmiineae</taxon>
        <taxon>Mycenaceae</taxon>
        <taxon>Mycena</taxon>
    </lineage>
</organism>
<feature type="transmembrane region" description="Helical" evidence="2">
    <location>
        <begin position="404"/>
        <end position="428"/>
    </location>
</feature>
<name>A0AAD7EL46_9AGAR</name>